<dbReference type="HOGENOM" id="CLU_035045_0_0_1"/>
<gene>
    <name evidence="2" type="ORF">M407DRAFT_8028</name>
</gene>
<keyword evidence="1" id="KW-0472">Membrane</keyword>
<keyword evidence="1" id="KW-0812">Transmembrane</keyword>
<accession>A0A0C3QHH4</accession>
<evidence type="ECO:0000313" key="3">
    <source>
        <dbReference type="Proteomes" id="UP000054248"/>
    </source>
</evidence>
<dbReference type="STRING" id="1051891.A0A0C3QHH4"/>
<evidence type="ECO:0000313" key="2">
    <source>
        <dbReference type="EMBL" id="KIO26036.1"/>
    </source>
</evidence>
<proteinExistence type="predicted"/>
<protein>
    <submittedName>
        <fullName evidence="2">Uncharacterized protein</fullName>
    </submittedName>
</protein>
<keyword evidence="1" id="KW-1133">Transmembrane helix</keyword>
<reference evidence="3" key="2">
    <citation type="submission" date="2015-01" db="EMBL/GenBank/DDBJ databases">
        <title>Evolutionary Origins and Diversification of the Mycorrhizal Mutualists.</title>
        <authorList>
            <consortium name="DOE Joint Genome Institute"/>
            <consortium name="Mycorrhizal Genomics Consortium"/>
            <person name="Kohler A."/>
            <person name="Kuo A."/>
            <person name="Nagy L.G."/>
            <person name="Floudas D."/>
            <person name="Copeland A."/>
            <person name="Barry K.W."/>
            <person name="Cichocki N."/>
            <person name="Veneault-Fourrey C."/>
            <person name="LaButti K."/>
            <person name="Lindquist E.A."/>
            <person name="Lipzen A."/>
            <person name="Lundell T."/>
            <person name="Morin E."/>
            <person name="Murat C."/>
            <person name="Riley R."/>
            <person name="Ohm R."/>
            <person name="Sun H."/>
            <person name="Tunlid A."/>
            <person name="Henrissat B."/>
            <person name="Grigoriev I.V."/>
            <person name="Hibbett D.S."/>
            <person name="Martin F."/>
        </authorList>
    </citation>
    <scope>NUCLEOTIDE SEQUENCE [LARGE SCALE GENOMIC DNA]</scope>
    <source>
        <strain evidence="3">MUT 4182</strain>
    </source>
</reference>
<feature type="transmembrane region" description="Helical" evidence="1">
    <location>
        <begin position="7"/>
        <end position="25"/>
    </location>
</feature>
<evidence type="ECO:0000256" key="1">
    <source>
        <dbReference type="SAM" id="Phobius"/>
    </source>
</evidence>
<organism evidence="2 3">
    <name type="scientific">Tulasnella calospora MUT 4182</name>
    <dbReference type="NCBI Taxonomy" id="1051891"/>
    <lineage>
        <taxon>Eukaryota</taxon>
        <taxon>Fungi</taxon>
        <taxon>Dikarya</taxon>
        <taxon>Basidiomycota</taxon>
        <taxon>Agaricomycotina</taxon>
        <taxon>Agaricomycetes</taxon>
        <taxon>Cantharellales</taxon>
        <taxon>Tulasnellaceae</taxon>
        <taxon>Tulasnella</taxon>
    </lineage>
</organism>
<feature type="transmembrane region" description="Helical" evidence="1">
    <location>
        <begin position="45"/>
        <end position="63"/>
    </location>
</feature>
<keyword evidence="3" id="KW-1185">Reference proteome</keyword>
<reference evidence="2 3" key="1">
    <citation type="submission" date="2014-04" db="EMBL/GenBank/DDBJ databases">
        <authorList>
            <consortium name="DOE Joint Genome Institute"/>
            <person name="Kuo A."/>
            <person name="Girlanda M."/>
            <person name="Perotto S."/>
            <person name="Kohler A."/>
            <person name="Nagy L.G."/>
            <person name="Floudas D."/>
            <person name="Copeland A."/>
            <person name="Barry K.W."/>
            <person name="Cichocki N."/>
            <person name="Veneault-Fourrey C."/>
            <person name="LaButti K."/>
            <person name="Lindquist E.A."/>
            <person name="Lipzen A."/>
            <person name="Lundell T."/>
            <person name="Morin E."/>
            <person name="Murat C."/>
            <person name="Sun H."/>
            <person name="Tunlid A."/>
            <person name="Henrissat B."/>
            <person name="Grigoriev I.V."/>
            <person name="Hibbett D.S."/>
            <person name="Martin F."/>
            <person name="Nordberg H.P."/>
            <person name="Cantor M.N."/>
            <person name="Hua S.X."/>
        </authorList>
    </citation>
    <scope>NUCLEOTIDE SEQUENCE [LARGE SCALE GENOMIC DNA]</scope>
    <source>
        <strain evidence="2 3">MUT 4182</strain>
    </source>
</reference>
<sequence length="516" mass="57216">MPSAVDIITYVGVPLAVVGVMPVLYTSSSALLTQYRVRRTVRKNYLSVTTRVGLLAGIVEVDLPRFMIHSLPRDDPAYWKQNLQPSSIKGGTWTVLNWQKVATGKASYRIQHSDELKQPQAEVDMADLITFLLDRGASPSPHGLHLLRLMGLQTPPTTPLLTYNSKPVLVVATPDESEGRLSLRLQCDDALTERSPDSLPPYWLRLSSHHLKSPSELFPPVRLFLTAQGLEEVGLEPSDTRKSAAGELKQPDFDNLLPVDSDVEGGLSVWFACGAVAVCARSEDGLVSRYSIPSRIQQFSKRDTIPHDILVLLGILKAEPTPLQAERERLRRDAEIRRVSATHQATVSRQRELQSMNPAERARAQAENSRAILQRMTEDRARRMTEELEKKADALVSPRVGVKVVAGAAVSWLREAGNLPQDGRPLSTIAAAIVHAMIFDAELASSIASILDAWLGWMDLVMTDVHFDIIERSKPAFCYAAILLNQIADFEHRGNAHPVARDLDECQRVWGKVYLG</sequence>
<dbReference type="AlphaFoldDB" id="A0A0C3QHH4"/>
<dbReference type="EMBL" id="KN823030">
    <property type="protein sequence ID" value="KIO26036.1"/>
    <property type="molecule type" value="Genomic_DNA"/>
</dbReference>
<dbReference type="Proteomes" id="UP000054248">
    <property type="component" value="Unassembled WGS sequence"/>
</dbReference>
<name>A0A0C3QHH4_9AGAM</name>
<dbReference type="OrthoDB" id="3166386at2759"/>